<proteinExistence type="predicted"/>
<dbReference type="Proteomes" id="UP001163603">
    <property type="component" value="Chromosome 7"/>
</dbReference>
<evidence type="ECO:0000313" key="2">
    <source>
        <dbReference type="Proteomes" id="UP001163603"/>
    </source>
</evidence>
<reference evidence="2" key="1">
    <citation type="journal article" date="2023" name="G3 (Bethesda)">
        <title>Genome assembly and association tests identify interacting loci associated with vigor, precocity, and sex in interspecific pistachio rootstocks.</title>
        <authorList>
            <person name="Palmer W."/>
            <person name="Jacygrad E."/>
            <person name="Sagayaradj S."/>
            <person name="Cavanaugh K."/>
            <person name="Han R."/>
            <person name="Bertier L."/>
            <person name="Beede B."/>
            <person name="Kafkas S."/>
            <person name="Golino D."/>
            <person name="Preece J."/>
            <person name="Michelmore R."/>
        </authorList>
    </citation>
    <scope>NUCLEOTIDE SEQUENCE [LARGE SCALE GENOMIC DNA]</scope>
</reference>
<organism evidence="1 2">
    <name type="scientific">Pistacia integerrima</name>
    <dbReference type="NCBI Taxonomy" id="434235"/>
    <lineage>
        <taxon>Eukaryota</taxon>
        <taxon>Viridiplantae</taxon>
        <taxon>Streptophyta</taxon>
        <taxon>Embryophyta</taxon>
        <taxon>Tracheophyta</taxon>
        <taxon>Spermatophyta</taxon>
        <taxon>Magnoliopsida</taxon>
        <taxon>eudicotyledons</taxon>
        <taxon>Gunneridae</taxon>
        <taxon>Pentapetalae</taxon>
        <taxon>rosids</taxon>
        <taxon>malvids</taxon>
        <taxon>Sapindales</taxon>
        <taxon>Anacardiaceae</taxon>
        <taxon>Pistacia</taxon>
    </lineage>
</organism>
<evidence type="ECO:0000313" key="1">
    <source>
        <dbReference type="EMBL" id="KAJ0034507.1"/>
    </source>
</evidence>
<sequence>MPATICCWLRLTCNICKYYINSSSCLVDIDGDISHCRSLPYIPRFISNGWAWSTGTPLSRSLYTRTHCFIGSGERGVERSLELWCRTILRSNYSSRSLNDYCCMSQKMAALIYRRSLRCDAASWVNLLLVRYFGSIWHEEYSGKKSVCVGGGDVQSKPSQL</sequence>
<comment type="caution">
    <text evidence="1">The sequence shown here is derived from an EMBL/GenBank/DDBJ whole genome shotgun (WGS) entry which is preliminary data.</text>
</comment>
<accession>A0ACC0YEE2</accession>
<keyword evidence="2" id="KW-1185">Reference proteome</keyword>
<protein>
    <submittedName>
        <fullName evidence="1">Uncharacterized protein</fullName>
    </submittedName>
</protein>
<dbReference type="EMBL" id="CM047742">
    <property type="protein sequence ID" value="KAJ0034507.1"/>
    <property type="molecule type" value="Genomic_DNA"/>
</dbReference>
<name>A0ACC0YEE2_9ROSI</name>
<gene>
    <name evidence="1" type="ORF">Pint_25654</name>
</gene>